<evidence type="ECO:0000256" key="3">
    <source>
        <dbReference type="ARBA" id="ARBA00022833"/>
    </source>
</evidence>
<dbReference type="OMA" id="RTEHIND"/>
<evidence type="ECO:0000256" key="4">
    <source>
        <dbReference type="PROSITE-ProRule" id="PRU00325"/>
    </source>
</evidence>
<name>A0A2P6PJF8_ROSCH</name>
<reference evidence="7 8" key="1">
    <citation type="journal article" date="2018" name="Nat. Genet.">
        <title>The Rosa genome provides new insights in the design of modern roses.</title>
        <authorList>
            <person name="Bendahmane M."/>
        </authorList>
    </citation>
    <scope>NUCLEOTIDE SEQUENCE [LARGE SCALE GENOMIC DNA]</scope>
    <source>
        <strain evidence="8">cv. Old Blush</strain>
    </source>
</reference>
<dbReference type="GO" id="GO:0008270">
    <property type="term" value="F:zinc ion binding"/>
    <property type="evidence" value="ECO:0007669"/>
    <property type="project" value="UniProtKB-KW"/>
</dbReference>
<feature type="region of interest" description="Disordered" evidence="5">
    <location>
        <begin position="140"/>
        <end position="196"/>
    </location>
</feature>
<dbReference type="Gramene" id="PRQ22065">
    <property type="protein sequence ID" value="PRQ22065"/>
    <property type="gene ID" value="RchiOBHm_Chr6g0246161"/>
</dbReference>
<protein>
    <submittedName>
        <fullName evidence="7">Putative transcription factor FAR family</fullName>
    </submittedName>
</protein>
<dbReference type="STRING" id="74649.A0A2P6PJF8"/>
<proteinExistence type="predicted"/>
<dbReference type="OrthoDB" id="1749428at2759"/>
<dbReference type="InterPro" id="IPR004330">
    <property type="entry name" value="FAR1_DNA_bnd_dom"/>
</dbReference>
<evidence type="ECO:0000256" key="5">
    <source>
        <dbReference type="SAM" id="MobiDB-lite"/>
    </source>
</evidence>
<evidence type="ECO:0000256" key="2">
    <source>
        <dbReference type="ARBA" id="ARBA00022771"/>
    </source>
</evidence>
<evidence type="ECO:0000259" key="6">
    <source>
        <dbReference type="PROSITE" id="PS50966"/>
    </source>
</evidence>
<keyword evidence="1" id="KW-0479">Metal-binding</keyword>
<dbReference type="Proteomes" id="UP000238479">
    <property type="component" value="Chromosome 6"/>
</dbReference>
<keyword evidence="3" id="KW-0862">Zinc</keyword>
<dbReference type="InterPro" id="IPR007527">
    <property type="entry name" value="Znf_SWIM"/>
</dbReference>
<feature type="domain" description="SWIM-type" evidence="6">
    <location>
        <begin position="625"/>
        <end position="663"/>
    </location>
</feature>
<evidence type="ECO:0000313" key="8">
    <source>
        <dbReference type="Proteomes" id="UP000238479"/>
    </source>
</evidence>
<dbReference type="PROSITE" id="PS50966">
    <property type="entry name" value="ZF_SWIM"/>
    <property type="match status" value="1"/>
</dbReference>
<dbReference type="AlphaFoldDB" id="A0A2P6PJF8"/>
<keyword evidence="8" id="KW-1185">Reference proteome</keyword>
<dbReference type="InterPro" id="IPR018289">
    <property type="entry name" value="MULE_transposase_dom"/>
</dbReference>
<accession>A0A2P6PJF8</accession>
<keyword evidence="2 4" id="KW-0863">Zinc-finger</keyword>
<sequence>MDESGMRFSEPNYHGWSVDEDDFSDEYEELFSDEEASQSANMDENLDCLHFNGKKYEDLRSSDMIGVEFSSVEAVDTFYAYYSLAMGFSFRKEKLCRNTAQVVVRRQLVCSKEGERKKRGKPDPSFASEIISCAQNLSPPHGTKQVCKRKTVNQKPIVEDADRRSMKRSGKQSGEDEHGKKRQRPPQRNITRGNCQARITARRCKESGVFRVVQFITEHNHALVTTEFVPFLRSHRKVRDHDVAQVTALKKVSVGTCRAYELLVHQAGGHEFVGFLIKDLYNKMDSERKELMVDGDAQSTISFMNLKASKEAEFFCLFSVDAEGRLGNMFWRDTKSLADYNNFGDVLIIDSTYKTNIYGKPLAIFVGANNHRATVLFACALLADESEDTYNWVVTAFLTSMRGKKPISVLTDGDEALRNAVVNLIPEARHRLCAWHIAKNVVKNVRDADVQRDFCHLIFAGLGVDEWEKSWHYMVTMNGLQDNKWVAAMYNKRERWAEAFFRNHFFSGMCTTQRCEAMHRNLKGGVGRYMRLCEVLPRMDKTIECIRFNGLNDDFKSMNSHPVIGSHMRCIQQQVSVRFTHDVFLLIKDQILFESKFLVADRVRYENQGSTLHLVTQYGKPERTWHVTHYQGKPDLSFVCSCHLFESDGIPCCHIFTVIKTMNMTTLPESLVNQRWTKQACTKDTSTLSSGIMPAKDLQLARYGQMMGDCAQICHSASFSDEAYEEITNCLSRLMVRSKTFKRCKDSQPPETVDGLQPNVIRDPNVCKTKGTHSRHSTSVEVERDQPGGRGCGFCSRPGHNVRTCALLAAQNGGGKG</sequence>
<dbReference type="PANTHER" id="PTHR47718:SF15">
    <property type="entry name" value="PROTEIN FAR1-RELATED SEQUENCE 5-LIKE"/>
    <property type="match status" value="1"/>
</dbReference>
<organism evidence="7 8">
    <name type="scientific">Rosa chinensis</name>
    <name type="common">China rose</name>
    <dbReference type="NCBI Taxonomy" id="74649"/>
    <lineage>
        <taxon>Eukaryota</taxon>
        <taxon>Viridiplantae</taxon>
        <taxon>Streptophyta</taxon>
        <taxon>Embryophyta</taxon>
        <taxon>Tracheophyta</taxon>
        <taxon>Spermatophyta</taxon>
        <taxon>Magnoliopsida</taxon>
        <taxon>eudicotyledons</taxon>
        <taxon>Gunneridae</taxon>
        <taxon>Pentapetalae</taxon>
        <taxon>rosids</taxon>
        <taxon>fabids</taxon>
        <taxon>Rosales</taxon>
        <taxon>Rosaceae</taxon>
        <taxon>Rosoideae</taxon>
        <taxon>Rosoideae incertae sedis</taxon>
        <taxon>Rosa</taxon>
    </lineage>
</organism>
<gene>
    <name evidence="7" type="ORF">RchiOBHm_Chr6g0246161</name>
</gene>
<evidence type="ECO:0000256" key="1">
    <source>
        <dbReference type="ARBA" id="ARBA00022723"/>
    </source>
</evidence>
<comment type="caution">
    <text evidence="7">The sequence shown here is derived from an EMBL/GenBank/DDBJ whole genome shotgun (WGS) entry which is preliminary data.</text>
</comment>
<dbReference type="Pfam" id="PF03101">
    <property type="entry name" value="FAR1"/>
    <property type="match status" value="2"/>
</dbReference>
<evidence type="ECO:0000313" key="7">
    <source>
        <dbReference type="EMBL" id="PRQ22065.1"/>
    </source>
</evidence>
<dbReference type="SMART" id="SM00575">
    <property type="entry name" value="ZnF_PMZ"/>
    <property type="match status" value="1"/>
</dbReference>
<dbReference type="PANTHER" id="PTHR47718">
    <property type="entry name" value="OS01G0519700 PROTEIN"/>
    <property type="match status" value="1"/>
</dbReference>
<dbReference type="InterPro" id="IPR006564">
    <property type="entry name" value="Znf_PMZ"/>
</dbReference>
<dbReference type="EMBL" id="PDCK01000044">
    <property type="protein sequence ID" value="PRQ22065.1"/>
    <property type="molecule type" value="Genomic_DNA"/>
</dbReference>
<dbReference type="Pfam" id="PF10551">
    <property type="entry name" value="MULE"/>
    <property type="match status" value="1"/>
</dbReference>